<comment type="caution">
    <text evidence="2">The sequence shown here is derived from an EMBL/GenBank/DDBJ whole genome shotgun (WGS) entry which is preliminary data.</text>
</comment>
<dbReference type="AlphaFoldDB" id="A0A497XDR3"/>
<proteinExistence type="predicted"/>
<sequence length="246" mass="25764">MTERPLTFEAIADALERGWRTANATRAVSIAYAGIFTVIGAVIIGALIAAGRTPFIVAAAGAFMLVGPAILAGFFAIARRAHAGEPVVLATVAAGFARASAAVWVIALVCALLFMIFITDVAILYSYMVGGDPIFPMDLIPVAANVASFMLWGLISGAVIALLLFAISAFSVPLLCDRRTDLVAAVVTSVRIVFRNFIAAMSWALLLSAATIGSILLLPLLPLVLPVMAYASHELYRAVLPESASN</sequence>
<keyword evidence="1" id="KW-1133">Transmembrane helix</keyword>
<name>A0A497XDR3_9PROT</name>
<accession>A0A497XDR3</accession>
<dbReference type="Pfam" id="PF09955">
    <property type="entry name" value="DUF2189"/>
    <property type="match status" value="1"/>
</dbReference>
<reference evidence="2 3" key="1">
    <citation type="submission" date="2018-10" db="EMBL/GenBank/DDBJ databases">
        <title>Genomic Encyclopedia of Type Strains, Phase IV (KMG-IV): sequencing the most valuable type-strain genomes for metagenomic binning, comparative biology and taxonomic classification.</title>
        <authorList>
            <person name="Goeker M."/>
        </authorList>
    </citation>
    <scope>NUCLEOTIDE SEQUENCE [LARGE SCALE GENOMIC DNA]</scope>
    <source>
        <strain evidence="2 3">DSM 26916</strain>
    </source>
</reference>
<evidence type="ECO:0000313" key="2">
    <source>
        <dbReference type="EMBL" id="RLJ64695.1"/>
    </source>
</evidence>
<dbReference type="RefSeq" id="WP_121240931.1">
    <property type="nucleotide sequence ID" value="NZ_BHVV01000006.1"/>
</dbReference>
<feature type="transmembrane region" description="Helical" evidence="1">
    <location>
        <begin position="149"/>
        <end position="170"/>
    </location>
</feature>
<keyword evidence="1" id="KW-0472">Membrane</keyword>
<evidence type="ECO:0000256" key="1">
    <source>
        <dbReference type="SAM" id="Phobius"/>
    </source>
</evidence>
<dbReference type="InterPro" id="IPR018692">
    <property type="entry name" value="DUF2189"/>
</dbReference>
<organism evidence="2 3">
    <name type="scientific">Sulfurisoma sediminicola</name>
    <dbReference type="NCBI Taxonomy" id="1381557"/>
    <lineage>
        <taxon>Bacteria</taxon>
        <taxon>Pseudomonadati</taxon>
        <taxon>Pseudomonadota</taxon>
        <taxon>Betaproteobacteria</taxon>
        <taxon>Nitrosomonadales</taxon>
        <taxon>Sterolibacteriaceae</taxon>
        <taxon>Sulfurisoma</taxon>
    </lineage>
</organism>
<protein>
    <submittedName>
        <fullName evidence="2">Putative membrane protein</fullName>
    </submittedName>
</protein>
<keyword evidence="3" id="KW-1185">Reference proteome</keyword>
<feature type="transmembrane region" description="Helical" evidence="1">
    <location>
        <begin position="99"/>
        <end position="129"/>
    </location>
</feature>
<feature type="transmembrane region" description="Helical" evidence="1">
    <location>
        <begin position="55"/>
        <end position="78"/>
    </location>
</feature>
<feature type="transmembrane region" description="Helical" evidence="1">
    <location>
        <begin position="27"/>
        <end position="49"/>
    </location>
</feature>
<keyword evidence="1" id="KW-0812">Transmembrane</keyword>
<gene>
    <name evidence="2" type="ORF">DFR35_1339</name>
</gene>
<dbReference type="EMBL" id="RCCI01000005">
    <property type="protein sequence ID" value="RLJ64695.1"/>
    <property type="molecule type" value="Genomic_DNA"/>
</dbReference>
<dbReference type="Proteomes" id="UP000268908">
    <property type="component" value="Unassembled WGS sequence"/>
</dbReference>
<evidence type="ECO:0000313" key="3">
    <source>
        <dbReference type="Proteomes" id="UP000268908"/>
    </source>
</evidence>
<dbReference type="OrthoDB" id="8566566at2"/>